<evidence type="ECO:0000256" key="1">
    <source>
        <dbReference type="PROSITE-ProRule" id="PRU00703"/>
    </source>
</evidence>
<accession>A0ABU2U8Z6</accession>
<evidence type="ECO:0000313" key="4">
    <source>
        <dbReference type="Proteomes" id="UP001183809"/>
    </source>
</evidence>
<dbReference type="PROSITE" id="PS51371">
    <property type="entry name" value="CBS"/>
    <property type="match status" value="1"/>
</dbReference>
<reference evidence="4" key="1">
    <citation type="submission" date="2023-07" db="EMBL/GenBank/DDBJ databases">
        <title>30 novel species of actinomycetes from the DSMZ collection.</title>
        <authorList>
            <person name="Nouioui I."/>
        </authorList>
    </citation>
    <scope>NUCLEOTIDE SEQUENCE [LARGE SCALE GENOMIC DNA]</scope>
    <source>
        <strain evidence="4">DSM 41699</strain>
    </source>
</reference>
<protein>
    <submittedName>
        <fullName evidence="3">CBS domain-containing protein</fullName>
    </submittedName>
</protein>
<evidence type="ECO:0000259" key="2">
    <source>
        <dbReference type="PROSITE" id="PS51371"/>
    </source>
</evidence>
<dbReference type="InterPro" id="IPR046342">
    <property type="entry name" value="CBS_dom_sf"/>
</dbReference>
<dbReference type="EMBL" id="JAVREY010000123">
    <property type="protein sequence ID" value="MDT0469703.1"/>
    <property type="molecule type" value="Genomic_DNA"/>
</dbReference>
<sequence>MEQQPGEAYGDQEVLARMVAVVMRTAAVKIDVDEAVLVAWELLERSGSRHLPVVRQDGRCAGMLDRVDVAVACAAPATTLSGMRVGDLLPVHKPVLGRVSNVLVTATR</sequence>
<name>A0ABU2U8Z6_9ACTN</name>
<dbReference type="RefSeq" id="WP_311701125.1">
    <property type="nucleotide sequence ID" value="NZ_JAVREY010000123.1"/>
</dbReference>
<organism evidence="3 4">
    <name type="scientific">Streptomyces gibsoniae</name>
    <dbReference type="NCBI Taxonomy" id="3075529"/>
    <lineage>
        <taxon>Bacteria</taxon>
        <taxon>Bacillati</taxon>
        <taxon>Actinomycetota</taxon>
        <taxon>Actinomycetes</taxon>
        <taxon>Kitasatosporales</taxon>
        <taxon>Streptomycetaceae</taxon>
        <taxon>Streptomyces</taxon>
    </lineage>
</organism>
<dbReference type="Gene3D" id="3.10.580.10">
    <property type="entry name" value="CBS-domain"/>
    <property type="match status" value="1"/>
</dbReference>
<keyword evidence="4" id="KW-1185">Reference proteome</keyword>
<feature type="domain" description="CBS" evidence="2">
    <location>
        <begin position="23"/>
        <end position="79"/>
    </location>
</feature>
<dbReference type="SUPFAM" id="SSF54631">
    <property type="entry name" value="CBS-domain pair"/>
    <property type="match status" value="1"/>
</dbReference>
<dbReference type="InterPro" id="IPR000644">
    <property type="entry name" value="CBS_dom"/>
</dbReference>
<evidence type="ECO:0000313" key="3">
    <source>
        <dbReference type="EMBL" id="MDT0469703.1"/>
    </source>
</evidence>
<proteinExistence type="predicted"/>
<dbReference type="Pfam" id="PF00571">
    <property type="entry name" value="CBS"/>
    <property type="match status" value="1"/>
</dbReference>
<comment type="caution">
    <text evidence="3">The sequence shown here is derived from an EMBL/GenBank/DDBJ whole genome shotgun (WGS) entry which is preliminary data.</text>
</comment>
<keyword evidence="1" id="KW-0129">CBS domain</keyword>
<gene>
    <name evidence="3" type="ORF">RM764_43390</name>
</gene>
<dbReference type="Proteomes" id="UP001183809">
    <property type="component" value="Unassembled WGS sequence"/>
</dbReference>